<reference evidence="3 4" key="1">
    <citation type="submission" date="2020-02" db="EMBL/GenBank/DDBJ databases">
        <title>Whole-genome analyses of novel actinobacteria.</title>
        <authorList>
            <person name="Sahin N."/>
            <person name="Tatar D."/>
        </authorList>
    </citation>
    <scope>NUCLEOTIDE SEQUENCE [LARGE SCALE GENOMIC DNA]</scope>
    <source>
        <strain evidence="3 4">SB3404</strain>
    </source>
</reference>
<dbReference type="AlphaFoldDB" id="A0A6G4WTN8"/>
<accession>A0A6G4WTN8</accession>
<dbReference type="EMBL" id="JAAKZZ010000048">
    <property type="protein sequence ID" value="NGO68212.1"/>
    <property type="molecule type" value="Genomic_DNA"/>
</dbReference>
<feature type="region of interest" description="Disordered" evidence="1">
    <location>
        <begin position="63"/>
        <end position="88"/>
    </location>
</feature>
<comment type="caution">
    <text evidence="3">The sequence shown here is derived from an EMBL/GenBank/DDBJ whole genome shotgun (WGS) entry which is preliminary data.</text>
</comment>
<evidence type="ECO:0000313" key="4">
    <source>
        <dbReference type="Proteomes" id="UP000477722"/>
    </source>
</evidence>
<keyword evidence="2" id="KW-0472">Membrane</keyword>
<feature type="compositionally biased region" description="Basic and acidic residues" evidence="1">
    <location>
        <begin position="69"/>
        <end position="88"/>
    </location>
</feature>
<proteinExistence type="predicted"/>
<keyword evidence="2" id="KW-1133">Transmembrane helix</keyword>
<evidence type="ECO:0000313" key="3">
    <source>
        <dbReference type="EMBL" id="NGO68212.1"/>
    </source>
</evidence>
<keyword evidence="2" id="KW-0812">Transmembrane</keyword>
<feature type="transmembrane region" description="Helical" evidence="2">
    <location>
        <begin position="92"/>
        <end position="114"/>
    </location>
</feature>
<organism evidence="3 4">
    <name type="scientific">Streptomyces boncukensis</name>
    <dbReference type="NCBI Taxonomy" id="2711219"/>
    <lineage>
        <taxon>Bacteria</taxon>
        <taxon>Bacillati</taxon>
        <taxon>Actinomycetota</taxon>
        <taxon>Actinomycetes</taxon>
        <taxon>Kitasatosporales</taxon>
        <taxon>Streptomycetaceae</taxon>
        <taxon>Streptomyces</taxon>
    </lineage>
</organism>
<sequence length="157" mass="15356">MSSVNRRGGGGAGRGSRVLFLAALLLGIVAMHALGPPVAEAGAAAPAAPVALAAPPTPAAAAAAAPAHAEADGRALHPGHGDSRGGEDHSGPLSVCLAVLMLGVAATALVRVALRRGAAPSGALAAVRARVLPVLWPMPPPARRAGERLAELSVLRV</sequence>
<evidence type="ECO:0000256" key="2">
    <source>
        <dbReference type="SAM" id="Phobius"/>
    </source>
</evidence>
<protein>
    <submittedName>
        <fullName evidence="3">Uncharacterized protein</fullName>
    </submittedName>
</protein>
<gene>
    <name evidence="3" type="ORF">G5C65_07565</name>
</gene>
<dbReference type="Pfam" id="PF19650">
    <property type="entry name" value="DUF6153"/>
    <property type="match status" value="1"/>
</dbReference>
<keyword evidence="4" id="KW-1185">Reference proteome</keyword>
<name>A0A6G4WTN8_9ACTN</name>
<dbReference type="Proteomes" id="UP000477722">
    <property type="component" value="Unassembled WGS sequence"/>
</dbReference>
<dbReference type="InterPro" id="IPR046151">
    <property type="entry name" value="DUF6153"/>
</dbReference>
<evidence type="ECO:0000256" key="1">
    <source>
        <dbReference type="SAM" id="MobiDB-lite"/>
    </source>
</evidence>